<dbReference type="AlphaFoldDB" id="A0A8H5D4T1"/>
<dbReference type="InterPro" id="IPR036047">
    <property type="entry name" value="F-box-like_dom_sf"/>
</dbReference>
<evidence type="ECO:0000259" key="1">
    <source>
        <dbReference type="PROSITE" id="PS50181"/>
    </source>
</evidence>
<evidence type="ECO:0000313" key="2">
    <source>
        <dbReference type="EMBL" id="KAF5352711.1"/>
    </source>
</evidence>
<evidence type="ECO:0000313" key="3">
    <source>
        <dbReference type="Proteomes" id="UP000559027"/>
    </source>
</evidence>
<reference evidence="2 3" key="1">
    <citation type="journal article" date="2020" name="ISME J.">
        <title>Uncovering the hidden diversity of litter-decomposition mechanisms in mushroom-forming fungi.</title>
        <authorList>
            <person name="Floudas D."/>
            <person name="Bentzer J."/>
            <person name="Ahren D."/>
            <person name="Johansson T."/>
            <person name="Persson P."/>
            <person name="Tunlid A."/>
        </authorList>
    </citation>
    <scope>NUCLEOTIDE SEQUENCE [LARGE SCALE GENOMIC DNA]</scope>
    <source>
        <strain evidence="2 3">CBS 146.42</strain>
    </source>
</reference>
<organism evidence="2 3">
    <name type="scientific">Leucocoprinus leucothites</name>
    <dbReference type="NCBI Taxonomy" id="201217"/>
    <lineage>
        <taxon>Eukaryota</taxon>
        <taxon>Fungi</taxon>
        <taxon>Dikarya</taxon>
        <taxon>Basidiomycota</taxon>
        <taxon>Agaricomycotina</taxon>
        <taxon>Agaricomycetes</taxon>
        <taxon>Agaricomycetidae</taxon>
        <taxon>Agaricales</taxon>
        <taxon>Agaricineae</taxon>
        <taxon>Agaricaceae</taxon>
        <taxon>Leucocoprinus</taxon>
    </lineage>
</organism>
<dbReference type="Proteomes" id="UP000559027">
    <property type="component" value="Unassembled WGS sequence"/>
</dbReference>
<dbReference type="EMBL" id="JAACJO010000011">
    <property type="protein sequence ID" value="KAF5352711.1"/>
    <property type="molecule type" value="Genomic_DNA"/>
</dbReference>
<accession>A0A8H5D4T1</accession>
<dbReference type="PROSITE" id="PS50181">
    <property type="entry name" value="FBOX"/>
    <property type="match status" value="1"/>
</dbReference>
<feature type="domain" description="F-box" evidence="1">
    <location>
        <begin position="51"/>
        <end position="98"/>
    </location>
</feature>
<protein>
    <recommendedName>
        <fullName evidence="1">F-box domain-containing protein</fullName>
    </recommendedName>
</protein>
<dbReference type="SUPFAM" id="SSF81383">
    <property type="entry name" value="F-box domain"/>
    <property type="match status" value="1"/>
</dbReference>
<gene>
    <name evidence="2" type="ORF">D9756_005930</name>
</gene>
<keyword evidence="3" id="KW-1185">Reference proteome</keyword>
<sequence length="288" mass="32301">MLIPIIGQPGPRHFANSRAANRSGLRFKLASAPHPLSSLLPSSSMHRPSQALTLLDIPPEVLLFICSYLDLPDLAALAQAVPSLGSITSDPILHLQRLRIVCPSRINHSLFGTSPEGHGFRPSVGDLVHRGVMRGLNLERRWRMGVYFYSRDSIIQYERGRALTKRHLSHLVSVQLTKRVPSPASAYKSLHAALILPDVESSSTNVSRTLLPIVRQLKWCLRRDQLARNFKTGPYANPNDRMAFWTWLESKGRSIVQDGERLRLAVCPDLKRKIRFYETLSAVVAKGH</sequence>
<comment type="caution">
    <text evidence="2">The sequence shown here is derived from an EMBL/GenBank/DDBJ whole genome shotgun (WGS) entry which is preliminary data.</text>
</comment>
<dbReference type="OrthoDB" id="3219396at2759"/>
<dbReference type="InterPro" id="IPR001810">
    <property type="entry name" value="F-box_dom"/>
</dbReference>
<proteinExistence type="predicted"/>
<name>A0A8H5D4T1_9AGAR</name>